<dbReference type="EMBL" id="JABEXW010001180">
    <property type="protein sequence ID" value="KAF4946261.1"/>
    <property type="molecule type" value="Genomic_DNA"/>
</dbReference>
<dbReference type="AlphaFoldDB" id="A0A8H4WQE9"/>
<dbReference type="Gene3D" id="2.60.20.10">
    <property type="entry name" value="Crystallins"/>
    <property type="match status" value="1"/>
</dbReference>
<keyword evidence="1" id="KW-0732">Signal</keyword>
<dbReference type="Proteomes" id="UP000622797">
    <property type="component" value="Unassembled WGS sequence"/>
</dbReference>
<evidence type="ECO:0000256" key="1">
    <source>
        <dbReference type="SAM" id="SignalP"/>
    </source>
</evidence>
<dbReference type="OrthoDB" id="4789728at2759"/>
<gene>
    <name evidence="2" type="ORF">FSARC_14235</name>
</gene>
<sequence length="144" mass="15831">MKLTAFVATLLAAVVSARDFTVYQHSEFQGDTHQEGRGDDDTCWNMHGGEFSASSVKGEGCTTFYRERFCEGESWQNYGDAASLPDFLNDHMWSFRNRCECPDPFDTCQYMGGDGICVFGYEACLQKMGCSGTAMAADCLGTAS</sequence>
<reference evidence="2" key="1">
    <citation type="journal article" date="2020" name="BMC Genomics">
        <title>Correction to: Identification and distribution of gene clusters required for synthesis of sphingolipid metabolism inhibitors in diverse species of the filamentous fungus Fusarium.</title>
        <authorList>
            <person name="Kim H.S."/>
            <person name="Lohmar J.M."/>
            <person name="Busman M."/>
            <person name="Brown D.W."/>
            <person name="Naumann T.A."/>
            <person name="Divon H.H."/>
            <person name="Lysoe E."/>
            <person name="Uhlig S."/>
            <person name="Proctor R.H."/>
        </authorList>
    </citation>
    <scope>NUCLEOTIDE SEQUENCE</scope>
    <source>
        <strain evidence="2">NRRL 20472</strain>
    </source>
</reference>
<accession>A0A8H4WQE9</accession>
<comment type="caution">
    <text evidence="2">The sequence shown here is derived from an EMBL/GenBank/DDBJ whole genome shotgun (WGS) entry which is preliminary data.</text>
</comment>
<feature type="chain" id="PRO_5034088677" evidence="1">
    <location>
        <begin position="18"/>
        <end position="144"/>
    </location>
</feature>
<feature type="non-terminal residue" evidence="2">
    <location>
        <position position="1"/>
    </location>
</feature>
<organism evidence="2 3">
    <name type="scientific">Fusarium sarcochroum</name>
    <dbReference type="NCBI Taxonomy" id="1208366"/>
    <lineage>
        <taxon>Eukaryota</taxon>
        <taxon>Fungi</taxon>
        <taxon>Dikarya</taxon>
        <taxon>Ascomycota</taxon>
        <taxon>Pezizomycotina</taxon>
        <taxon>Sordariomycetes</taxon>
        <taxon>Hypocreomycetidae</taxon>
        <taxon>Hypocreales</taxon>
        <taxon>Nectriaceae</taxon>
        <taxon>Fusarium</taxon>
        <taxon>Fusarium lateritium species complex</taxon>
    </lineage>
</organism>
<feature type="signal peptide" evidence="1">
    <location>
        <begin position="1"/>
        <end position="17"/>
    </location>
</feature>
<reference evidence="2" key="2">
    <citation type="submission" date="2020-05" db="EMBL/GenBank/DDBJ databases">
        <authorList>
            <person name="Kim H.-S."/>
            <person name="Proctor R.H."/>
            <person name="Brown D.W."/>
        </authorList>
    </citation>
    <scope>NUCLEOTIDE SEQUENCE</scope>
    <source>
        <strain evidence="2">NRRL 20472</strain>
    </source>
</reference>
<protein>
    <submittedName>
        <fullName evidence="2">Uncharacterized protein</fullName>
    </submittedName>
</protein>
<evidence type="ECO:0000313" key="2">
    <source>
        <dbReference type="EMBL" id="KAF4946261.1"/>
    </source>
</evidence>
<evidence type="ECO:0000313" key="3">
    <source>
        <dbReference type="Proteomes" id="UP000622797"/>
    </source>
</evidence>
<proteinExistence type="predicted"/>
<keyword evidence="3" id="KW-1185">Reference proteome</keyword>
<name>A0A8H4WQE9_9HYPO</name>